<dbReference type="PATRIC" id="fig|1121318.3.peg.2865"/>
<evidence type="ECO:0000259" key="1">
    <source>
        <dbReference type="Pfam" id="PF13472"/>
    </source>
</evidence>
<dbReference type="PANTHER" id="PTHR30383">
    <property type="entry name" value="THIOESTERASE 1/PROTEASE 1/LYSOPHOSPHOLIPASE L1"/>
    <property type="match status" value="1"/>
</dbReference>
<accession>A0A0L6Z771</accession>
<dbReference type="EC" id="3.1.1.1" evidence="2"/>
<protein>
    <submittedName>
        <fullName evidence="2">Esterase TesA</fullName>
        <ecNumber evidence="2">3.1.1.1</ecNumber>
    </submittedName>
</protein>
<evidence type="ECO:0000313" key="3">
    <source>
        <dbReference type="Proteomes" id="UP000037043"/>
    </source>
</evidence>
<dbReference type="GO" id="GO:0004622">
    <property type="term" value="F:phosphatidylcholine lysophospholipase activity"/>
    <property type="evidence" value="ECO:0007669"/>
    <property type="project" value="TreeGrafter"/>
</dbReference>
<dbReference type="Proteomes" id="UP000037043">
    <property type="component" value="Unassembled WGS sequence"/>
</dbReference>
<dbReference type="GO" id="GO:0106435">
    <property type="term" value="F:carboxylesterase activity"/>
    <property type="evidence" value="ECO:0007669"/>
    <property type="project" value="UniProtKB-EC"/>
</dbReference>
<dbReference type="InterPro" id="IPR013830">
    <property type="entry name" value="SGNH_hydro"/>
</dbReference>
<gene>
    <name evidence="2" type="primary">tesA</name>
    <name evidence="2" type="ORF">CLHOM_28580</name>
</gene>
<dbReference type="Gene3D" id="3.40.50.1110">
    <property type="entry name" value="SGNH hydrolase"/>
    <property type="match status" value="1"/>
</dbReference>
<dbReference type="InterPro" id="IPR051532">
    <property type="entry name" value="Ester_Hydrolysis_Enzymes"/>
</dbReference>
<dbReference type="SUPFAM" id="SSF52266">
    <property type="entry name" value="SGNH hydrolase"/>
    <property type="match status" value="1"/>
</dbReference>
<proteinExistence type="predicted"/>
<sequence>MKLLLIGDSLTYGYRVEEKYKWTNILSKKLNIEISNKGALGDTTAGMNLRLSEELLEEHADIVFIMGGTNDFLMGYSLENVQNNFKQMIQDVNNISLKVILGIQPPTIEAMAEIMWIDNVDYNKVNAKIKALREWIINNSSELNFNFIDFFHEFNNLLLHKEFRNYYIDGVHMNNTGHEAMAKIAIDFMNKNKIFT</sequence>
<dbReference type="STRING" id="36844.SAMN04488501_1166"/>
<feature type="domain" description="SGNH hydrolase-type esterase" evidence="1">
    <location>
        <begin position="5"/>
        <end position="180"/>
    </location>
</feature>
<dbReference type="PANTHER" id="PTHR30383:SF5">
    <property type="entry name" value="SGNH HYDROLASE-TYPE ESTERASE DOMAIN-CONTAINING PROTEIN"/>
    <property type="match status" value="1"/>
</dbReference>
<organism evidence="2 3">
    <name type="scientific">Clostridium homopropionicum DSM 5847</name>
    <dbReference type="NCBI Taxonomy" id="1121318"/>
    <lineage>
        <taxon>Bacteria</taxon>
        <taxon>Bacillati</taxon>
        <taxon>Bacillota</taxon>
        <taxon>Clostridia</taxon>
        <taxon>Eubacteriales</taxon>
        <taxon>Clostridiaceae</taxon>
        <taxon>Clostridium</taxon>
    </lineage>
</organism>
<name>A0A0L6Z771_9CLOT</name>
<keyword evidence="3" id="KW-1185">Reference proteome</keyword>
<dbReference type="EMBL" id="LHUR01000033">
    <property type="protein sequence ID" value="KOA18810.1"/>
    <property type="molecule type" value="Genomic_DNA"/>
</dbReference>
<evidence type="ECO:0000313" key="2">
    <source>
        <dbReference type="EMBL" id="KOA18810.1"/>
    </source>
</evidence>
<dbReference type="RefSeq" id="WP_052222335.1">
    <property type="nucleotide sequence ID" value="NZ_LHUR01000033.1"/>
</dbReference>
<dbReference type="Pfam" id="PF13472">
    <property type="entry name" value="Lipase_GDSL_2"/>
    <property type="match status" value="1"/>
</dbReference>
<comment type="caution">
    <text evidence="2">The sequence shown here is derived from an EMBL/GenBank/DDBJ whole genome shotgun (WGS) entry which is preliminary data.</text>
</comment>
<dbReference type="InterPro" id="IPR036514">
    <property type="entry name" value="SGNH_hydro_sf"/>
</dbReference>
<dbReference type="AlphaFoldDB" id="A0A0L6Z771"/>
<reference evidence="3" key="1">
    <citation type="submission" date="2015-08" db="EMBL/GenBank/DDBJ databases">
        <title>Genome sequence of the strict anaerobe Clostridium homopropionicum LuHBu1 (DSM 5847T).</title>
        <authorList>
            <person name="Poehlein A."/>
            <person name="Beck M."/>
            <person name="Schiel-Bengelsdorf B."/>
            <person name="Bengelsdorf F.R."/>
            <person name="Daniel R."/>
            <person name="Duerre P."/>
        </authorList>
    </citation>
    <scope>NUCLEOTIDE SEQUENCE [LARGE SCALE GENOMIC DNA]</scope>
    <source>
        <strain evidence="3">DSM 5847</strain>
    </source>
</reference>
<keyword evidence="2" id="KW-0378">Hydrolase</keyword>